<feature type="chain" id="PRO_5015753337" evidence="1">
    <location>
        <begin position="24"/>
        <end position="386"/>
    </location>
</feature>
<organism evidence="3 4">
    <name type="scientific">Solimicrobium silvestre</name>
    <dbReference type="NCBI Taxonomy" id="2099400"/>
    <lineage>
        <taxon>Bacteria</taxon>
        <taxon>Pseudomonadati</taxon>
        <taxon>Pseudomonadota</taxon>
        <taxon>Betaproteobacteria</taxon>
        <taxon>Burkholderiales</taxon>
        <taxon>Oxalobacteraceae</taxon>
        <taxon>Solimicrobium</taxon>
    </lineage>
</organism>
<protein>
    <submittedName>
        <fullName evidence="3">Rhodanese-like domain</fullName>
    </submittedName>
</protein>
<keyword evidence="4" id="KW-1185">Reference proteome</keyword>
<proteinExistence type="predicted"/>
<dbReference type="PANTHER" id="PTHR43031:SF7">
    <property type="entry name" value="NITRIC OXIDE REDUCTASE FLRD-NAD(+) REDUCTASE"/>
    <property type="match status" value="1"/>
</dbReference>
<dbReference type="Pfam" id="PF00581">
    <property type="entry name" value="Rhodanese"/>
    <property type="match status" value="1"/>
</dbReference>
<dbReference type="Gene3D" id="3.40.250.10">
    <property type="entry name" value="Rhodanese-like domain"/>
    <property type="match status" value="1"/>
</dbReference>
<dbReference type="Pfam" id="PF12974">
    <property type="entry name" value="Phosphonate-bd"/>
    <property type="match status" value="1"/>
</dbReference>
<dbReference type="OrthoDB" id="9784513at2"/>
<dbReference type="PROSITE" id="PS50206">
    <property type="entry name" value="RHODANESE_3"/>
    <property type="match status" value="1"/>
</dbReference>
<name>A0A2S9H499_9BURK</name>
<reference evidence="3 4" key="1">
    <citation type="submission" date="2018-02" db="EMBL/GenBank/DDBJ databases">
        <title>Solimicrobium silvestre gen. nov., sp. nov., isolated from alpine forest soil.</title>
        <authorList>
            <person name="Margesin R."/>
            <person name="Albuquerque L."/>
            <person name="Zhang D.-C."/>
            <person name="Froufe H.J.C."/>
            <person name="Severino R."/>
            <person name="Roxo I."/>
            <person name="Egas C."/>
            <person name="Da Costa M.S."/>
        </authorList>
    </citation>
    <scope>NUCLEOTIDE SEQUENCE [LARGE SCALE GENOMIC DNA]</scope>
    <source>
        <strain evidence="3 4">S20-91</strain>
    </source>
</reference>
<dbReference type="RefSeq" id="WP_105529742.1">
    <property type="nucleotide sequence ID" value="NZ_PUGF01000001.1"/>
</dbReference>
<dbReference type="SUPFAM" id="SSF52821">
    <property type="entry name" value="Rhodanese/Cell cycle control phosphatase"/>
    <property type="match status" value="1"/>
</dbReference>
<dbReference type="EMBL" id="PUGF01000001">
    <property type="protein sequence ID" value="PRC94814.1"/>
    <property type="molecule type" value="Genomic_DNA"/>
</dbReference>
<dbReference type="InterPro" id="IPR001763">
    <property type="entry name" value="Rhodanese-like_dom"/>
</dbReference>
<dbReference type="PANTHER" id="PTHR43031">
    <property type="entry name" value="FAD-DEPENDENT OXIDOREDUCTASE"/>
    <property type="match status" value="1"/>
</dbReference>
<comment type="caution">
    <text evidence="3">The sequence shown here is derived from an EMBL/GenBank/DDBJ whole genome shotgun (WGS) entry which is preliminary data.</text>
</comment>
<evidence type="ECO:0000259" key="2">
    <source>
        <dbReference type="PROSITE" id="PS50206"/>
    </source>
</evidence>
<feature type="domain" description="Rhodanese" evidence="2">
    <location>
        <begin position="281"/>
        <end position="384"/>
    </location>
</feature>
<keyword evidence="1" id="KW-0732">Signal</keyword>
<evidence type="ECO:0000313" key="4">
    <source>
        <dbReference type="Proteomes" id="UP000237839"/>
    </source>
</evidence>
<accession>A0A2S9H499</accession>
<dbReference type="InterPro" id="IPR036873">
    <property type="entry name" value="Rhodanese-like_dom_sf"/>
</dbReference>
<dbReference type="SMART" id="SM00450">
    <property type="entry name" value="RHOD"/>
    <property type="match status" value="1"/>
</dbReference>
<evidence type="ECO:0000313" key="3">
    <source>
        <dbReference type="EMBL" id="PRC94814.1"/>
    </source>
</evidence>
<feature type="signal peptide" evidence="1">
    <location>
        <begin position="1"/>
        <end position="23"/>
    </location>
</feature>
<dbReference type="Proteomes" id="UP000237839">
    <property type="component" value="Unassembled WGS sequence"/>
</dbReference>
<gene>
    <name evidence="3" type="ORF">S2091_0009</name>
</gene>
<dbReference type="CDD" id="cd00158">
    <property type="entry name" value="RHOD"/>
    <property type="match status" value="1"/>
</dbReference>
<dbReference type="Gene3D" id="3.40.190.10">
    <property type="entry name" value="Periplasmic binding protein-like II"/>
    <property type="match status" value="1"/>
</dbReference>
<sequence length="386" mass="42036">MKIARNIKLCCALLLLLPLLAQAELKILIGVDPADEVGKNNVDRVISSIPELNSALGSKVFSNQSSNLTDVLRSTRTQENDIIIGPPHIIASAISHHYQVLARNEADADFVLIARPDIKKLDDIAGKRLYLTQQDSTRTYVAKGMLIENNIDIKSIKQVTYGKTSGAGLFALAANLTDMTIASREEAQSWILANPGQGVIIKTSRRIPAGMALVVKSDTSEAVRKIILKWASSSTNGVGKFRATTNEDVTQYRYIASLGILTPASLSGVQTVTADEVSKLVAKGVTVVDTRSAKEYQLAHIAGAINAAYVEHSLKERDFDPKLDDYSAIAALPKEKAVIFLCNGTECWKSYKASKIALQLGFTQIYWFRGGMPEWQEKSLPTKTGS</sequence>
<dbReference type="InterPro" id="IPR050229">
    <property type="entry name" value="GlpE_sulfurtransferase"/>
</dbReference>
<evidence type="ECO:0000256" key="1">
    <source>
        <dbReference type="SAM" id="SignalP"/>
    </source>
</evidence>
<dbReference type="SUPFAM" id="SSF53850">
    <property type="entry name" value="Periplasmic binding protein-like II"/>
    <property type="match status" value="1"/>
</dbReference>
<dbReference type="AlphaFoldDB" id="A0A2S9H499"/>